<feature type="region of interest" description="Disordered" evidence="1">
    <location>
        <begin position="99"/>
        <end position="121"/>
    </location>
</feature>
<reference evidence="2 3" key="1">
    <citation type="journal article" date="2019" name="Genome Biol. Evol.">
        <title>Whole-Genome Sequencing of the Giant Devil Catfish, Bagarius yarrelli.</title>
        <authorList>
            <person name="Jiang W."/>
            <person name="Lv Y."/>
            <person name="Cheng L."/>
            <person name="Yang K."/>
            <person name="Chao B."/>
            <person name="Wang X."/>
            <person name="Li Y."/>
            <person name="Pan X."/>
            <person name="You X."/>
            <person name="Zhang Y."/>
            <person name="Yang J."/>
            <person name="Li J."/>
            <person name="Zhang X."/>
            <person name="Liu S."/>
            <person name="Sun C."/>
            <person name="Yang J."/>
            <person name="Shi Q."/>
        </authorList>
    </citation>
    <scope>NUCLEOTIDE SEQUENCE [LARGE SCALE GENOMIC DNA]</scope>
    <source>
        <strain evidence="2">JWS20170419001</strain>
        <tissue evidence="2">Muscle</tissue>
    </source>
</reference>
<dbReference type="AlphaFoldDB" id="A0A556UFS0"/>
<comment type="caution">
    <text evidence="2">The sequence shown here is derived from an EMBL/GenBank/DDBJ whole genome shotgun (WGS) entry which is preliminary data.</text>
</comment>
<feature type="region of interest" description="Disordered" evidence="1">
    <location>
        <begin position="48"/>
        <end position="71"/>
    </location>
</feature>
<dbReference type="EMBL" id="VCAZ01000071">
    <property type="protein sequence ID" value="TSO88101.1"/>
    <property type="molecule type" value="Genomic_DNA"/>
</dbReference>
<protein>
    <submittedName>
        <fullName evidence="2">Uncharacterized protein</fullName>
    </submittedName>
</protein>
<name>A0A556UFS0_BAGYA</name>
<gene>
    <name evidence="2" type="ORF">Baya_10548</name>
</gene>
<sequence>MRLPFYHSFTQVSLRTAPCASNNAAGQNRTPSTERAVDVAVQCRGLGRGPRAQNVPLRGASTVTSRSSGHSSFVSPYMVIYVTDGSASPVLTRKSVGVPSAERHSEQSVHLCNHHQHHRSI</sequence>
<feature type="compositionally biased region" description="Basic residues" evidence="1">
    <location>
        <begin position="112"/>
        <end position="121"/>
    </location>
</feature>
<evidence type="ECO:0000256" key="1">
    <source>
        <dbReference type="SAM" id="MobiDB-lite"/>
    </source>
</evidence>
<keyword evidence="3" id="KW-1185">Reference proteome</keyword>
<dbReference type="Proteomes" id="UP000319801">
    <property type="component" value="Unassembled WGS sequence"/>
</dbReference>
<evidence type="ECO:0000313" key="2">
    <source>
        <dbReference type="EMBL" id="TSO88101.1"/>
    </source>
</evidence>
<evidence type="ECO:0000313" key="3">
    <source>
        <dbReference type="Proteomes" id="UP000319801"/>
    </source>
</evidence>
<accession>A0A556UFS0</accession>
<proteinExistence type="predicted"/>
<feature type="compositionally biased region" description="Low complexity" evidence="1">
    <location>
        <begin position="61"/>
        <end position="71"/>
    </location>
</feature>
<organism evidence="2 3">
    <name type="scientific">Bagarius yarrelli</name>
    <name type="common">Goonch</name>
    <name type="synonym">Bagrus yarrelli</name>
    <dbReference type="NCBI Taxonomy" id="175774"/>
    <lineage>
        <taxon>Eukaryota</taxon>
        <taxon>Metazoa</taxon>
        <taxon>Chordata</taxon>
        <taxon>Craniata</taxon>
        <taxon>Vertebrata</taxon>
        <taxon>Euteleostomi</taxon>
        <taxon>Actinopterygii</taxon>
        <taxon>Neopterygii</taxon>
        <taxon>Teleostei</taxon>
        <taxon>Ostariophysi</taxon>
        <taxon>Siluriformes</taxon>
        <taxon>Sisoridae</taxon>
        <taxon>Sisorinae</taxon>
        <taxon>Bagarius</taxon>
    </lineage>
</organism>